<dbReference type="GO" id="GO:0043093">
    <property type="term" value="P:FtsZ-dependent cytokinesis"/>
    <property type="evidence" value="ECO:0007669"/>
    <property type="project" value="UniProtKB-UniRule"/>
</dbReference>
<comment type="function">
    <text evidence="9">Essential cell division protein. May link together the upstream cell division proteins, which are predominantly cytoplasmic, with the downstream cell division proteins, which are predominantly periplasmic. May control correct divisome assembly.</text>
</comment>
<dbReference type="HAMAP" id="MF_00911">
    <property type="entry name" value="FtsQ_subfam"/>
    <property type="match status" value="1"/>
</dbReference>
<dbReference type="PROSITE" id="PS51779">
    <property type="entry name" value="POTRA"/>
    <property type="match status" value="1"/>
</dbReference>
<evidence type="ECO:0000256" key="9">
    <source>
        <dbReference type="HAMAP-Rule" id="MF_00911"/>
    </source>
</evidence>
<evidence type="ECO:0000259" key="10">
    <source>
        <dbReference type="PROSITE" id="PS51779"/>
    </source>
</evidence>
<dbReference type="Proteomes" id="UP000029273">
    <property type="component" value="Unassembled WGS sequence"/>
</dbReference>
<keyword evidence="7 9" id="KW-0472">Membrane</keyword>
<dbReference type="Pfam" id="PF08478">
    <property type="entry name" value="POTRA_1"/>
    <property type="match status" value="1"/>
</dbReference>
<keyword evidence="4 9" id="KW-0132">Cell division</keyword>
<evidence type="ECO:0000256" key="7">
    <source>
        <dbReference type="ARBA" id="ARBA00023136"/>
    </source>
</evidence>
<keyword evidence="6 9" id="KW-1133">Transmembrane helix</keyword>
<dbReference type="InterPro" id="IPR013685">
    <property type="entry name" value="POTRA_FtsQ_type"/>
</dbReference>
<gene>
    <name evidence="9" type="primary">ftsQ</name>
    <name evidence="11" type="ORF">Thpro_021397</name>
</gene>
<comment type="subcellular location">
    <subcellularLocation>
        <location evidence="9">Cell inner membrane</location>
        <topology evidence="9">Single-pass type II membrane protein</topology>
    </subcellularLocation>
    <subcellularLocation>
        <location evidence="1">Membrane</location>
    </subcellularLocation>
    <text evidence="9">Localizes to the division septum.</text>
</comment>
<keyword evidence="8 9" id="KW-0131">Cell cycle</keyword>
<proteinExistence type="inferred from homology"/>
<dbReference type="GO" id="GO:0090529">
    <property type="term" value="P:cell septum assembly"/>
    <property type="evidence" value="ECO:0007669"/>
    <property type="project" value="InterPro"/>
</dbReference>
<dbReference type="Pfam" id="PF03799">
    <property type="entry name" value="FtsQ_DivIB_C"/>
    <property type="match status" value="1"/>
</dbReference>
<dbReference type="GO" id="GO:0032153">
    <property type="term" value="C:cell division site"/>
    <property type="evidence" value="ECO:0007669"/>
    <property type="project" value="UniProtKB-UniRule"/>
</dbReference>
<name>A0A1A6C3D4_9GAMM</name>
<comment type="subunit">
    <text evidence="9">Part of a complex composed of FtsB, FtsL and FtsQ.</text>
</comment>
<evidence type="ECO:0000256" key="6">
    <source>
        <dbReference type="ARBA" id="ARBA00022989"/>
    </source>
</evidence>
<comment type="caution">
    <text evidence="11">The sequence shown here is derived from an EMBL/GenBank/DDBJ whole genome shotgun (WGS) entry which is preliminary data.</text>
</comment>
<keyword evidence="2 9" id="KW-1003">Cell membrane</keyword>
<dbReference type="Gene3D" id="3.40.50.11690">
    <property type="entry name" value="Cell division protein FtsQ/DivIB"/>
    <property type="match status" value="1"/>
</dbReference>
<evidence type="ECO:0000256" key="3">
    <source>
        <dbReference type="ARBA" id="ARBA00022519"/>
    </source>
</evidence>
<keyword evidence="5 9" id="KW-0812">Transmembrane</keyword>
<evidence type="ECO:0000256" key="2">
    <source>
        <dbReference type="ARBA" id="ARBA00022475"/>
    </source>
</evidence>
<evidence type="ECO:0000256" key="1">
    <source>
        <dbReference type="ARBA" id="ARBA00004370"/>
    </source>
</evidence>
<keyword evidence="3 9" id="KW-0997">Cell inner membrane</keyword>
<dbReference type="InterPro" id="IPR005548">
    <property type="entry name" value="Cell_div_FtsQ/DivIB_C"/>
</dbReference>
<dbReference type="EMBL" id="JQSG02000003">
    <property type="protein sequence ID" value="OBS09069.1"/>
    <property type="molecule type" value="Genomic_DNA"/>
</dbReference>
<keyword evidence="12" id="KW-1185">Reference proteome</keyword>
<dbReference type="AlphaFoldDB" id="A0A1A6C3D4"/>
<sequence length="234" mass="26008">MLVLLGAVGFGANALRDWLLSPSTLPVRVVRVEGAGHDVSPAQVRRIVAPMLGGGFFGVDLNAVAKALTAIPWVYRANVQRRWPDTLLIRLQPQQPFAYWGKDALLNRQGEVFKPPLSTFPKGLPSLDGPQGKESELMQHYREASTLFSADGLQVIALSEDARRAYRLWFANGIELVIGRDWDMRRMARLAAVYARVLAPRAKRIDRIDLRYPNGFAVAWKHPKTDGATAPAKE</sequence>
<dbReference type="PANTHER" id="PTHR35851">
    <property type="entry name" value="CELL DIVISION PROTEIN FTSQ"/>
    <property type="match status" value="1"/>
</dbReference>
<evidence type="ECO:0000313" key="12">
    <source>
        <dbReference type="Proteomes" id="UP000029273"/>
    </source>
</evidence>
<organism evidence="11 12">
    <name type="scientific">Acidihalobacter prosperus</name>
    <dbReference type="NCBI Taxonomy" id="160660"/>
    <lineage>
        <taxon>Bacteria</taxon>
        <taxon>Pseudomonadati</taxon>
        <taxon>Pseudomonadota</taxon>
        <taxon>Gammaproteobacteria</taxon>
        <taxon>Chromatiales</taxon>
        <taxon>Ectothiorhodospiraceae</taxon>
        <taxon>Acidihalobacter</taxon>
    </lineage>
</organism>
<dbReference type="PANTHER" id="PTHR35851:SF1">
    <property type="entry name" value="CELL DIVISION PROTEIN FTSQ"/>
    <property type="match status" value="1"/>
</dbReference>
<protein>
    <recommendedName>
        <fullName evidence="9">Cell division protein FtsQ</fullName>
    </recommendedName>
</protein>
<evidence type="ECO:0000256" key="5">
    <source>
        <dbReference type="ARBA" id="ARBA00022692"/>
    </source>
</evidence>
<dbReference type="Gene3D" id="3.10.20.310">
    <property type="entry name" value="membrane protein fhac"/>
    <property type="match status" value="1"/>
</dbReference>
<dbReference type="InterPro" id="IPR045335">
    <property type="entry name" value="FtsQ_C_sf"/>
</dbReference>
<accession>A0A1A6C3D4</accession>
<dbReference type="GO" id="GO:0005886">
    <property type="term" value="C:plasma membrane"/>
    <property type="evidence" value="ECO:0007669"/>
    <property type="project" value="UniProtKB-SubCell"/>
</dbReference>
<dbReference type="InterPro" id="IPR034746">
    <property type="entry name" value="POTRA"/>
</dbReference>
<reference evidence="11 12" key="1">
    <citation type="journal article" date="2014" name="Genome Announc.">
        <title>Draft Genome Sequence of the Iron-Oxidizing, Acidophilic, and Halotolerant 'Thiobacillus prosperus' Type Strain DSM 5130.</title>
        <authorList>
            <person name="Ossandon F.J."/>
            <person name="Cardenas J.P."/>
            <person name="Corbett M."/>
            <person name="Quatrini R."/>
            <person name="Holmes D.S."/>
            <person name="Watkin E."/>
        </authorList>
    </citation>
    <scope>NUCLEOTIDE SEQUENCE [LARGE SCALE GENOMIC DNA]</scope>
    <source>
        <strain evidence="11 12">DSM 5130</strain>
    </source>
</reference>
<dbReference type="InterPro" id="IPR026579">
    <property type="entry name" value="FtsQ"/>
</dbReference>
<evidence type="ECO:0000256" key="4">
    <source>
        <dbReference type="ARBA" id="ARBA00022618"/>
    </source>
</evidence>
<evidence type="ECO:0000313" key="11">
    <source>
        <dbReference type="EMBL" id="OBS09069.1"/>
    </source>
</evidence>
<feature type="domain" description="POTRA" evidence="10">
    <location>
        <begin position="25"/>
        <end position="94"/>
    </location>
</feature>
<comment type="similarity">
    <text evidence="9">Belongs to the FtsQ/DivIB family. FtsQ subfamily.</text>
</comment>
<evidence type="ECO:0000256" key="8">
    <source>
        <dbReference type="ARBA" id="ARBA00023306"/>
    </source>
</evidence>